<evidence type="ECO:0000256" key="5">
    <source>
        <dbReference type="ARBA" id="ARBA00022837"/>
    </source>
</evidence>
<feature type="compositionally biased region" description="Low complexity" evidence="6">
    <location>
        <begin position="589"/>
        <end position="604"/>
    </location>
</feature>
<dbReference type="PANTHER" id="PTHR38340">
    <property type="entry name" value="S-LAYER PROTEIN"/>
    <property type="match status" value="1"/>
</dbReference>
<evidence type="ECO:0000256" key="2">
    <source>
        <dbReference type="ARBA" id="ARBA00022525"/>
    </source>
</evidence>
<dbReference type="InterPro" id="IPR038081">
    <property type="entry name" value="CalX-like_sf"/>
</dbReference>
<feature type="compositionally biased region" description="Gly residues" evidence="6">
    <location>
        <begin position="702"/>
        <end position="730"/>
    </location>
</feature>
<dbReference type="Proteomes" id="UP000019063">
    <property type="component" value="Unassembled WGS sequence"/>
</dbReference>
<name>W4HLB9_9RHOB</name>
<dbReference type="InterPro" id="IPR011049">
    <property type="entry name" value="Serralysin-like_metalloprot_C"/>
</dbReference>
<keyword evidence="3" id="KW-0732">Signal</keyword>
<dbReference type="PROSITE" id="PS00330">
    <property type="entry name" value="HEMOLYSIN_CALCIUM"/>
    <property type="match status" value="4"/>
</dbReference>
<dbReference type="InterPro" id="IPR003644">
    <property type="entry name" value="Calx_beta"/>
</dbReference>
<dbReference type="PRINTS" id="PR00313">
    <property type="entry name" value="CABNDNGRPT"/>
</dbReference>
<keyword evidence="4" id="KW-0677">Repeat</keyword>
<dbReference type="GO" id="GO:0005576">
    <property type="term" value="C:extracellular region"/>
    <property type="evidence" value="ECO:0007669"/>
    <property type="project" value="UniProtKB-SubCell"/>
</dbReference>
<dbReference type="GO" id="GO:0016020">
    <property type="term" value="C:membrane"/>
    <property type="evidence" value="ECO:0007669"/>
    <property type="project" value="InterPro"/>
</dbReference>
<accession>W4HLB9</accession>
<evidence type="ECO:0000259" key="7">
    <source>
        <dbReference type="Pfam" id="PF03160"/>
    </source>
</evidence>
<dbReference type="GO" id="GO:0007154">
    <property type="term" value="P:cell communication"/>
    <property type="evidence" value="ECO:0007669"/>
    <property type="project" value="InterPro"/>
</dbReference>
<dbReference type="Gene3D" id="2.60.40.2700">
    <property type="match status" value="1"/>
</dbReference>
<feature type="region of interest" description="Disordered" evidence="6">
    <location>
        <begin position="569"/>
        <end position="742"/>
    </location>
</feature>
<comment type="caution">
    <text evidence="8">The sequence shown here is derived from an EMBL/GenBank/DDBJ whole genome shotgun (WGS) entry which is preliminary data.</text>
</comment>
<dbReference type="InterPro" id="IPR050557">
    <property type="entry name" value="RTX_toxin/Mannuronan_C5-epim"/>
</dbReference>
<proteinExistence type="predicted"/>
<keyword evidence="9" id="KW-1185">Reference proteome</keyword>
<organism evidence="8 9">
    <name type="scientific">Roseivivax marinus</name>
    <dbReference type="NCBI Taxonomy" id="1379903"/>
    <lineage>
        <taxon>Bacteria</taxon>
        <taxon>Pseudomonadati</taxon>
        <taxon>Pseudomonadota</taxon>
        <taxon>Alphaproteobacteria</taxon>
        <taxon>Rhodobacterales</taxon>
        <taxon>Roseobacteraceae</taxon>
        <taxon>Roseivivax</taxon>
    </lineage>
</organism>
<dbReference type="PANTHER" id="PTHR38340:SF1">
    <property type="entry name" value="S-LAYER PROTEIN"/>
    <property type="match status" value="1"/>
</dbReference>
<dbReference type="SUPFAM" id="SSF51120">
    <property type="entry name" value="beta-Roll"/>
    <property type="match status" value="2"/>
</dbReference>
<dbReference type="GO" id="GO:0005509">
    <property type="term" value="F:calcium ion binding"/>
    <property type="evidence" value="ECO:0007669"/>
    <property type="project" value="InterPro"/>
</dbReference>
<dbReference type="Gene3D" id="2.60.40.2030">
    <property type="match status" value="3"/>
</dbReference>
<evidence type="ECO:0000313" key="8">
    <source>
        <dbReference type="EMBL" id="ETW13223.1"/>
    </source>
</evidence>
<gene>
    <name evidence="8" type="ORF">ATO8_08426</name>
</gene>
<dbReference type="InterPro" id="IPR018511">
    <property type="entry name" value="Hemolysin-typ_Ca-bd_CS"/>
</dbReference>
<reference evidence="8 9" key="1">
    <citation type="journal article" date="2014" name="Antonie Van Leeuwenhoek">
        <title>Roseivivax atlanticus sp. nov., isolated from surface seawater of the Atlantic Ocean.</title>
        <authorList>
            <person name="Li G."/>
            <person name="Lai Q."/>
            <person name="Liu X."/>
            <person name="Sun F."/>
            <person name="Shao Z."/>
        </authorList>
    </citation>
    <scope>NUCLEOTIDE SEQUENCE [LARGE SCALE GENOMIC DNA]</scope>
    <source>
        <strain evidence="8 9">22II-s10s</strain>
    </source>
</reference>
<sequence length="861" mass="85721">MPIVTVAPTYNFEATSGQDPNYLNWTVSLSEASDEATAIGWSITGGTASVGTDVRGPDSGTLTIPAGQTAGRIFIRIDGDSVEETDEAVVLELYGLSNAEFEDGAPTLRTIGWVLDDDGSGTKRALFSPGQGVPEGDSGTREVEVDLFLSRAPDAPFDVVYRTLDGSAQEGSDVTGGSGTLTFAPGQTENGFSVGVLGDQAPEANESVEIFVGAPDAVASSSVGALRILDDDGVDGLPVLSISPVSNFEATSGQDPNYLIYSIALSEPSVDPVEVGFSFLGGTASVGEDVRGPTTGVRTIAPGATGTTAFIRIDGDSEEETDEAVILEVFANANAALPDGVGSIRMPGLVLDDDGDARDEIVLGQPVTLAEVASVTTEYAVPIRLSRPAEGELTLSIVLSGSGGPGLSLTDDTVTFAAGQQVSFARISVVGDETYSGDGARILSAFSTADGVVQFGEQRLTVIDAEEEPVELQVPATGTVEIDGVLRATQTLSVDASDVADANGLGPFSYQWLRGTTEIAGATGTSYTPVTADIGSILSVAVSFTDGLGQPETVTGAADGLIDLAPTTPGADVISGTPEGDRILGGDGNDTLDGAAGDDGLLGEAGDDSLVGGPGDDNIAGSDGNDVVDGGDGNDFLGGGLGNDMLLGGEGSDTLGGGQGDDALAGGTGDDVAAGGPGDDLIEGGAGDDTMGASFGADTVLGQGGDDSLGGGTGTDSIDGGAGNDSIGGGEGDDTVIGGAGNDFLAGGGRDDSIVGGPGNDTINGGAGDDTMVGGAGADLFVFNDFTPGDVDRVVGFEDGVDRFRMVGVENAPGSGLQGFVDALEISDAAGGGVTMSFNGHVIEVTGVSAADLGLEDFIFI</sequence>
<keyword evidence="5" id="KW-0106">Calcium</keyword>
<feature type="compositionally biased region" description="Low complexity" evidence="6">
    <location>
        <begin position="661"/>
        <end position="674"/>
    </location>
</feature>
<evidence type="ECO:0000256" key="3">
    <source>
        <dbReference type="ARBA" id="ARBA00022729"/>
    </source>
</evidence>
<feature type="compositionally biased region" description="Gly residues" evidence="6">
    <location>
        <begin position="630"/>
        <end position="660"/>
    </location>
</feature>
<evidence type="ECO:0000256" key="6">
    <source>
        <dbReference type="SAM" id="MobiDB-lite"/>
    </source>
</evidence>
<dbReference type="PATRIC" id="fig|1317118.6.peg.1746"/>
<evidence type="ECO:0000256" key="1">
    <source>
        <dbReference type="ARBA" id="ARBA00004613"/>
    </source>
</evidence>
<dbReference type="SUPFAM" id="SSF141072">
    <property type="entry name" value="CalX-like"/>
    <property type="match status" value="3"/>
</dbReference>
<dbReference type="InterPro" id="IPR001343">
    <property type="entry name" value="Hemolysn_Ca-bd"/>
</dbReference>
<keyword evidence="2" id="KW-0964">Secreted</keyword>
<dbReference type="Pfam" id="PF00353">
    <property type="entry name" value="HemolysinCabind"/>
    <property type="match status" value="5"/>
</dbReference>
<feature type="domain" description="Calx-beta" evidence="7">
    <location>
        <begin position="33"/>
        <end position="97"/>
    </location>
</feature>
<dbReference type="Gene3D" id="2.150.10.10">
    <property type="entry name" value="Serralysin-like metalloprotease, C-terminal"/>
    <property type="match status" value="4"/>
</dbReference>
<dbReference type="RefSeq" id="WP_051487585.1">
    <property type="nucleotide sequence ID" value="NZ_AQQW01000004.1"/>
</dbReference>
<feature type="domain" description="Calx-beta" evidence="7">
    <location>
        <begin position="153"/>
        <end position="225"/>
    </location>
</feature>
<dbReference type="Pfam" id="PF03160">
    <property type="entry name" value="Calx-beta"/>
    <property type="match status" value="2"/>
</dbReference>
<dbReference type="eggNOG" id="COG2931">
    <property type="taxonomic scope" value="Bacteria"/>
</dbReference>
<comment type="subcellular location">
    <subcellularLocation>
        <location evidence="1">Secreted</location>
    </subcellularLocation>
</comment>
<dbReference type="STRING" id="1379903.ATO8_08426"/>
<protein>
    <submittedName>
        <fullName evidence="8">Hemolysin-type calcium-binding region</fullName>
    </submittedName>
</protein>
<evidence type="ECO:0000256" key="4">
    <source>
        <dbReference type="ARBA" id="ARBA00022737"/>
    </source>
</evidence>
<dbReference type="AlphaFoldDB" id="W4HLB9"/>
<evidence type="ECO:0000313" key="9">
    <source>
        <dbReference type="Proteomes" id="UP000019063"/>
    </source>
</evidence>
<dbReference type="EMBL" id="AQQW01000004">
    <property type="protein sequence ID" value="ETW13223.1"/>
    <property type="molecule type" value="Genomic_DNA"/>
</dbReference>